<evidence type="ECO:0000313" key="1">
    <source>
        <dbReference type="EMBL" id="KAH7860427.1"/>
    </source>
</evidence>
<comment type="caution">
    <text evidence="1">The sequence shown here is derived from an EMBL/GenBank/DDBJ whole genome shotgun (WGS) entry which is preliminary data.</text>
</comment>
<sequence length="230" mass="25612">MAANQTVATLLDETQHFKTLRTAKIQFGSFDPIEVVLCHSTQQHGGNSYNKEEAIENDDEGWNLVTHKKKSATSAKHPKAKKPKPSPKKIKTRIQQRKRKVKKSTFNLPEDVRVQKPHTPFTLWDFFLESIRNSSLLTLSCNTVSVDVEETENSEPESPLASKHTPIKLGSLTCVNNCLACIGTITLSDEDLLLSATPYNRPLFVTGCVCEQRVNRILLDGGSAVNIMPL</sequence>
<gene>
    <name evidence="1" type="ORF">Vadar_013275</name>
</gene>
<accession>A0ACB7Z618</accession>
<name>A0ACB7Z618_9ERIC</name>
<organism evidence="1 2">
    <name type="scientific">Vaccinium darrowii</name>
    <dbReference type="NCBI Taxonomy" id="229202"/>
    <lineage>
        <taxon>Eukaryota</taxon>
        <taxon>Viridiplantae</taxon>
        <taxon>Streptophyta</taxon>
        <taxon>Embryophyta</taxon>
        <taxon>Tracheophyta</taxon>
        <taxon>Spermatophyta</taxon>
        <taxon>Magnoliopsida</taxon>
        <taxon>eudicotyledons</taxon>
        <taxon>Gunneridae</taxon>
        <taxon>Pentapetalae</taxon>
        <taxon>asterids</taxon>
        <taxon>Ericales</taxon>
        <taxon>Ericaceae</taxon>
        <taxon>Vaccinioideae</taxon>
        <taxon>Vaccinieae</taxon>
        <taxon>Vaccinium</taxon>
    </lineage>
</organism>
<protein>
    <submittedName>
        <fullName evidence="1">Uncharacterized protein</fullName>
    </submittedName>
</protein>
<reference evidence="1 2" key="1">
    <citation type="journal article" date="2021" name="Hortic Res">
        <title>High-quality reference genome and annotation aids understanding of berry development for evergreen blueberry (Vaccinium darrowii).</title>
        <authorList>
            <person name="Yu J."/>
            <person name="Hulse-Kemp A.M."/>
            <person name="Babiker E."/>
            <person name="Staton M."/>
        </authorList>
    </citation>
    <scope>NUCLEOTIDE SEQUENCE [LARGE SCALE GENOMIC DNA]</scope>
    <source>
        <strain evidence="2">cv. NJ 8807/NJ 8810</strain>
        <tissue evidence="1">Young leaf</tissue>
    </source>
</reference>
<proteinExistence type="predicted"/>
<dbReference type="EMBL" id="CM037154">
    <property type="protein sequence ID" value="KAH7860427.1"/>
    <property type="molecule type" value="Genomic_DNA"/>
</dbReference>
<evidence type="ECO:0000313" key="2">
    <source>
        <dbReference type="Proteomes" id="UP000828048"/>
    </source>
</evidence>
<dbReference type="Proteomes" id="UP000828048">
    <property type="component" value="Chromosome 4"/>
</dbReference>
<keyword evidence="2" id="KW-1185">Reference proteome</keyword>